<dbReference type="PANTHER" id="PTHR42858">
    <property type="entry name" value="AMINOTRANSFERASE"/>
    <property type="match status" value="1"/>
</dbReference>
<feature type="compositionally biased region" description="Basic and acidic residues" evidence="1">
    <location>
        <begin position="226"/>
        <end position="236"/>
    </location>
</feature>
<dbReference type="InterPro" id="IPR015421">
    <property type="entry name" value="PyrdxlP-dep_Trfase_major"/>
</dbReference>
<dbReference type="EMBL" id="CAUYUJ010012592">
    <property type="protein sequence ID" value="CAK0834262.1"/>
    <property type="molecule type" value="Genomic_DNA"/>
</dbReference>
<dbReference type="InterPro" id="IPR015422">
    <property type="entry name" value="PyrdxlP-dep_Trfase_small"/>
</dbReference>
<comment type="caution">
    <text evidence="3">The sequence shown here is derived from an EMBL/GenBank/DDBJ whole genome shotgun (WGS) entry which is preliminary data.</text>
</comment>
<reference evidence="3" key="1">
    <citation type="submission" date="2023-10" db="EMBL/GenBank/DDBJ databases">
        <authorList>
            <person name="Chen Y."/>
            <person name="Shah S."/>
            <person name="Dougan E. K."/>
            <person name="Thang M."/>
            <person name="Chan C."/>
        </authorList>
    </citation>
    <scope>NUCLEOTIDE SEQUENCE [LARGE SCALE GENOMIC DNA]</scope>
</reference>
<protein>
    <recommendedName>
        <fullName evidence="2">Aminotransferase class I/classII large domain-containing protein</fullName>
    </recommendedName>
</protein>
<dbReference type="InterPro" id="IPR004839">
    <property type="entry name" value="Aminotransferase_I/II_large"/>
</dbReference>
<sequence>MAEPVAKKAKVAEAQDFIKGWPSPDLLTQPELKDALTSSFKSFIGNTQMFLNYGDAQNGAYMLGTPVFRKTLAEFLSKQYGKTVDWNCIMSTGGSSMGTDISIRIHSAAGDYAVSEAPTYYLAHEMMRNRGLNLLEVPLQPDGMDLDALEKVLNGEHKGKIKLVYTVCVHHNPTGITMCNAKRERLVKMAKQYDFKIIADEAYQLLNFAPSSALDVLPRRPRQPPRPRDRHLLEAHRARRQGRLGAGAPTDSEAADQHWFHRLRQQSCHHVVWSAQRVHRLWRPLAKHIETVSKKLGAKKDLLVSELKKIGLEPNDPKGGYFVWVKSKGKMTGRSGKGMSLNPPDAYADYMRLCFAWLSEEQIREGVEFLKQ</sequence>
<keyword evidence="4" id="KW-1185">Reference proteome</keyword>
<feature type="region of interest" description="Disordered" evidence="1">
    <location>
        <begin position="216"/>
        <end position="251"/>
    </location>
</feature>
<evidence type="ECO:0000313" key="3">
    <source>
        <dbReference type="EMBL" id="CAK0834262.1"/>
    </source>
</evidence>
<gene>
    <name evidence="3" type="ORF">PCOR1329_LOCUS31729</name>
</gene>
<dbReference type="Gene3D" id="3.90.1150.10">
    <property type="entry name" value="Aspartate Aminotransferase, domain 1"/>
    <property type="match status" value="1"/>
</dbReference>
<dbReference type="Pfam" id="PF00155">
    <property type="entry name" value="Aminotran_1_2"/>
    <property type="match status" value="1"/>
</dbReference>
<dbReference type="PANTHER" id="PTHR42858:SF1">
    <property type="entry name" value="LD15494P"/>
    <property type="match status" value="1"/>
</dbReference>
<proteinExistence type="predicted"/>
<dbReference type="CDD" id="cd00609">
    <property type="entry name" value="AAT_like"/>
    <property type="match status" value="1"/>
</dbReference>
<feature type="domain" description="Aminotransferase class I/classII large" evidence="2">
    <location>
        <begin position="59"/>
        <end position="212"/>
    </location>
</feature>
<evidence type="ECO:0000313" key="4">
    <source>
        <dbReference type="Proteomes" id="UP001189429"/>
    </source>
</evidence>
<evidence type="ECO:0000256" key="1">
    <source>
        <dbReference type="SAM" id="MobiDB-lite"/>
    </source>
</evidence>
<name>A0ABN9SQS0_9DINO</name>
<dbReference type="SUPFAM" id="SSF53383">
    <property type="entry name" value="PLP-dependent transferases"/>
    <property type="match status" value="1"/>
</dbReference>
<dbReference type="InterPro" id="IPR015424">
    <property type="entry name" value="PyrdxlP-dep_Trfase"/>
</dbReference>
<accession>A0ABN9SQS0</accession>
<evidence type="ECO:0000259" key="2">
    <source>
        <dbReference type="Pfam" id="PF00155"/>
    </source>
</evidence>
<dbReference type="Proteomes" id="UP001189429">
    <property type="component" value="Unassembled WGS sequence"/>
</dbReference>
<organism evidence="3 4">
    <name type="scientific">Prorocentrum cordatum</name>
    <dbReference type="NCBI Taxonomy" id="2364126"/>
    <lineage>
        <taxon>Eukaryota</taxon>
        <taxon>Sar</taxon>
        <taxon>Alveolata</taxon>
        <taxon>Dinophyceae</taxon>
        <taxon>Prorocentrales</taxon>
        <taxon>Prorocentraceae</taxon>
        <taxon>Prorocentrum</taxon>
    </lineage>
</organism>
<dbReference type="Gene3D" id="3.40.640.10">
    <property type="entry name" value="Type I PLP-dependent aspartate aminotransferase-like (Major domain)"/>
    <property type="match status" value="1"/>
</dbReference>